<accession>A0AAD5JG93</accession>
<protein>
    <submittedName>
        <fullName evidence="1">Uncharacterized protein</fullName>
    </submittedName>
</protein>
<organism evidence="1 2">
    <name type="scientific">Acer negundo</name>
    <name type="common">Box elder</name>
    <dbReference type="NCBI Taxonomy" id="4023"/>
    <lineage>
        <taxon>Eukaryota</taxon>
        <taxon>Viridiplantae</taxon>
        <taxon>Streptophyta</taxon>
        <taxon>Embryophyta</taxon>
        <taxon>Tracheophyta</taxon>
        <taxon>Spermatophyta</taxon>
        <taxon>Magnoliopsida</taxon>
        <taxon>eudicotyledons</taxon>
        <taxon>Gunneridae</taxon>
        <taxon>Pentapetalae</taxon>
        <taxon>rosids</taxon>
        <taxon>malvids</taxon>
        <taxon>Sapindales</taxon>
        <taxon>Sapindaceae</taxon>
        <taxon>Hippocastanoideae</taxon>
        <taxon>Acereae</taxon>
        <taxon>Acer</taxon>
    </lineage>
</organism>
<dbReference type="Proteomes" id="UP001064489">
    <property type="component" value="Chromosome 13"/>
</dbReference>
<dbReference type="AlphaFoldDB" id="A0AAD5JG93"/>
<sequence>MGVCPLEDLSKTEWEHISKAWFVSPSQRQINVLLDDRSLHDIGFIPELSKDRRKAAERNLEKKRKLIAGAKKRMVDQARDADTSRKKHRIPTGVTLIKRVASSDIEQVPKKTQVVGLSASVTIS</sequence>
<keyword evidence="2" id="KW-1185">Reference proteome</keyword>
<name>A0AAD5JG93_ACENE</name>
<reference evidence="1 2" key="1">
    <citation type="journal article" date="2022" name="Plant J.">
        <title>Strategies of tolerance reflected in two North American maple genomes.</title>
        <authorList>
            <person name="McEvoy S.L."/>
            <person name="Sezen U.U."/>
            <person name="Trouern-Trend A."/>
            <person name="McMahon S.M."/>
            <person name="Schaberg P.G."/>
            <person name="Yang J."/>
            <person name="Wegrzyn J.L."/>
            <person name="Swenson N.G."/>
        </authorList>
    </citation>
    <scope>NUCLEOTIDE SEQUENCE [LARGE SCALE GENOMIC DNA]</scope>
    <source>
        <strain evidence="1">91603</strain>
    </source>
</reference>
<proteinExistence type="predicted"/>
<dbReference type="EMBL" id="JAJSOW010000002">
    <property type="protein sequence ID" value="KAI9198881.1"/>
    <property type="molecule type" value="Genomic_DNA"/>
</dbReference>
<evidence type="ECO:0000313" key="1">
    <source>
        <dbReference type="EMBL" id="KAI9198881.1"/>
    </source>
</evidence>
<comment type="caution">
    <text evidence="1">The sequence shown here is derived from an EMBL/GenBank/DDBJ whole genome shotgun (WGS) entry which is preliminary data.</text>
</comment>
<gene>
    <name evidence="1" type="ORF">LWI28_023695</name>
</gene>
<evidence type="ECO:0000313" key="2">
    <source>
        <dbReference type="Proteomes" id="UP001064489"/>
    </source>
</evidence>